<organism evidence="2 3">
    <name type="scientific">Candidatus Kaiserbacteria bacterium GW2011_GWA2_58_9</name>
    <dbReference type="NCBI Taxonomy" id="1618672"/>
    <lineage>
        <taxon>Bacteria</taxon>
        <taxon>Candidatus Kaiseribacteriota</taxon>
    </lineage>
</organism>
<reference evidence="2 3" key="1">
    <citation type="journal article" date="2015" name="Nature">
        <title>rRNA introns, odd ribosomes, and small enigmatic genomes across a large radiation of phyla.</title>
        <authorList>
            <person name="Brown C.T."/>
            <person name="Hug L.A."/>
            <person name="Thomas B.C."/>
            <person name="Sharon I."/>
            <person name="Castelle C.J."/>
            <person name="Singh A."/>
            <person name="Wilkins M.J."/>
            <person name="Williams K.H."/>
            <person name="Banfield J.F."/>
        </authorList>
    </citation>
    <scope>NUCLEOTIDE SEQUENCE [LARGE SCALE GENOMIC DNA]</scope>
</reference>
<proteinExistence type="predicted"/>
<comment type="caution">
    <text evidence="2">The sequence shown here is derived from an EMBL/GenBank/DDBJ whole genome shotgun (WGS) entry which is preliminary data.</text>
</comment>
<dbReference type="Proteomes" id="UP000034789">
    <property type="component" value="Unassembled WGS sequence"/>
</dbReference>
<sequence>MLSESIRELIGKIEATEEAERTAAPGQQALEGNTIVAKAASLYEKLRYLVDYREEHTIRRAALERILKRRVFIEQKAESGLVLLQELVDGKYIPKEAATEEAARDIDTIVNKFLQLSRLASANGAVVRRLISFAATEIDARISPLEYATDHESAEALYKTLRGRVSAYGYSEEETNAQLYCACWRSLLGADDDRLAHALWLLYVPGWRAGSADLQEVAGKLPALVANIRDTVRGSLQWQIAPKIKNESIYFRIIREAFASKRGAAGRILENPTQLDQFTRDFLEKTYEQEKERIQKSGIRAVVYLFVTKMAVALVAELPYEIFVLGGVHYVPLTINILFHPALLFALTRNAGALGEANTNAIVEGIHGVLYEGKARSVRVRSGYSRFTLAFALAYLFLFITVFGSVIGFLELLSFNPVSITLFLFFLALVSYFAFRIRYRARRWKVVREEGTLSIIAGVLAVPIVRAGEWLSRTFSSINVFVMIMDFIIETPFKRLLNFSNQFLLYLREKGEEIR</sequence>
<protein>
    <submittedName>
        <fullName evidence="2">Uncharacterized protein</fullName>
    </submittedName>
</protein>
<keyword evidence="1" id="KW-1133">Transmembrane helix</keyword>
<keyword evidence="1" id="KW-0812">Transmembrane</keyword>
<accession>A0A0G1YXE3</accession>
<gene>
    <name evidence="2" type="ORF">UY98_C0004G0002</name>
</gene>
<evidence type="ECO:0000313" key="3">
    <source>
        <dbReference type="Proteomes" id="UP000034789"/>
    </source>
</evidence>
<evidence type="ECO:0000313" key="2">
    <source>
        <dbReference type="EMBL" id="KKW47850.1"/>
    </source>
</evidence>
<dbReference type="AlphaFoldDB" id="A0A0G1YXE3"/>
<evidence type="ECO:0000256" key="1">
    <source>
        <dbReference type="SAM" id="Phobius"/>
    </source>
</evidence>
<feature type="transmembrane region" description="Helical" evidence="1">
    <location>
        <begin position="415"/>
        <end position="435"/>
    </location>
</feature>
<dbReference type="EMBL" id="LCSD01000004">
    <property type="protein sequence ID" value="KKW47850.1"/>
    <property type="molecule type" value="Genomic_DNA"/>
</dbReference>
<feature type="transmembrane region" description="Helical" evidence="1">
    <location>
        <begin position="322"/>
        <end position="347"/>
    </location>
</feature>
<name>A0A0G1YXE3_9BACT</name>
<feature type="transmembrane region" description="Helical" evidence="1">
    <location>
        <begin position="387"/>
        <end position="409"/>
    </location>
</feature>
<keyword evidence="1" id="KW-0472">Membrane</keyword>